<dbReference type="AlphaFoldDB" id="G4NNI4"/>
<gene>
    <name evidence="2" type="ordered locus">CTO_0480</name>
</gene>
<keyword evidence="1" id="KW-1133">Transmembrane helix</keyword>
<evidence type="ECO:0000313" key="2">
    <source>
        <dbReference type="EMBL" id="AEP35297.1"/>
    </source>
</evidence>
<keyword evidence="1" id="KW-0472">Membrane</keyword>
<organism evidence="2 3">
    <name type="scientific">Chlamydia trachomatis serovar A (strain A2497)</name>
    <dbReference type="NCBI Taxonomy" id="580047"/>
    <lineage>
        <taxon>Bacteria</taxon>
        <taxon>Pseudomonadati</taxon>
        <taxon>Chlamydiota</taxon>
        <taxon>Chlamydiia</taxon>
        <taxon>Chlamydiales</taxon>
        <taxon>Chlamydiaceae</taxon>
        <taxon>Chlamydia/Chlamydophila group</taxon>
        <taxon>Chlamydia</taxon>
    </lineage>
</organism>
<dbReference type="EMBL" id="CP002401">
    <property type="protein sequence ID" value="AEP35297.1"/>
    <property type="molecule type" value="Genomic_DNA"/>
</dbReference>
<name>G4NNI4_CHLT4</name>
<dbReference type="KEGG" id="cra:CTO_0480"/>
<protein>
    <submittedName>
        <fullName evidence="2">Putative membrane associated protein</fullName>
    </submittedName>
</protein>
<evidence type="ECO:0000313" key="3">
    <source>
        <dbReference type="Proteomes" id="UP000009287"/>
    </source>
</evidence>
<evidence type="ECO:0000256" key="1">
    <source>
        <dbReference type="SAM" id="Phobius"/>
    </source>
</evidence>
<proteinExistence type="predicted"/>
<accession>G4NNI4</accession>
<dbReference type="Proteomes" id="UP000009287">
    <property type="component" value="Chromosome"/>
</dbReference>
<keyword evidence="1" id="KW-0812">Transmembrane</keyword>
<reference evidence="2 3" key="1">
    <citation type="journal article" date="2011" name="J. Exp. Med.">
        <title>A live-attenuated chlamydial vaccine protects against trachoma in nonhuman primates.</title>
        <authorList>
            <person name="Kari L."/>
            <person name="Whitmire W.M."/>
            <person name="Olivares-Zavaleta N."/>
            <person name="Goheen M.M."/>
            <person name="Taylor L.D."/>
            <person name="Carlson J.H."/>
            <person name="Sturdevant G.L."/>
            <person name="Lu C."/>
            <person name="Bakios L.E."/>
            <person name="Randall L.B."/>
            <person name="Parnell M.J."/>
            <person name="Zhong G."/>
            <person name="Caldwell H.D."/>
        </authorList>
    </citation>
    <scope>NUCLEOTIDE SEQUENCE [LARGE SCALE GENOMIC DNA]</scope>
    <source>
        <strain evidence="2 3">A2497</strain>
    </source>
</reference>
<dbReference type="PATRIC" id="fig|580047.4.peg.487"/>
<feature type="transmembrane region" description="Helical" evidence="1">
    <location>
        <begin position="53"/>
        <end position="75"/>
    </location>
</feature>
<sequence>MLIKCFLRILLVQKLENKTCIMKVVVNPTQEYSQISTPVSPQNQRVTFFRNTAMLTCSLLFTLCSAVLFIIGLFPQTTIPFAGAFFVIGMFLAFSALCIFLMALIYNVKNWLSHRPIPLPLFSNINFLVTKEK</sequence>
<feature type="transmembrane region" description="Helical" evidence="1">
    <location>
        <begin position="81"/>
        <end position="106"/>
    </location>
</feature>